<sequence length="132" mass="14571">MQPWHTHTATTPSSVLTSPASPCIMNALCQFHKEGNEWEAPWTIPYIQRASLLGSRTEGDGRDDGVLLSDTFSEPPTVYIHSSNVLLYQETNLGISYEHSVPKKVTQAEAETYGWIFGTYSECLVEYGGGGE</sequence>
<dbReference type="EMBL" id="JAWQEG010001397">
    <property type="protein sequence ID" value="KAK3879792.1"/>
    <property type="molecule type" value="Genomic_DNA"/>
</dbReference>
<gene>
    <name evidence="1" type="ORF">Pcinc_015675</name>
</gene>
<reference evidence="1" key="1">
    <citation type="submission" date="2023-10" db="EMBL/GenBank/DDBJ databases">
        <title>Genome assemblies of two species of porcelain crab, Petrolisthes cinctipes and Petrolisthes manimaculis (Anomura: Porcellanidae).</title>
        <authorList>
            <person name="Angst P."/>
        </authorList>
    </citation>
    <scope>NUCLEOTIDE SEQUENCE</scope>
    <source>
        <strain evidence="1">PB745_01</strain>
        <tissue evidence="1">Gill</tissue>
    </source>
</reference>
<name>A0AAE1FSK9_PETCI</name>
<accession>A0AAE1FSK9</accession>
<keyword evidence="2" id="KW-1185">Reference proteome</keyword>
<comment type="caution">
    <text evidence="1">The sequence shown here is derived from an EMBL/GenBank/DDBJ whole genome shotgun (WGS) entry which is preliminary data.</text>
</comment>
<dbReference type="AlphaFoldDB" id="A0AAE1FSK9"/>
<dbReference type="Proteomes" id="UP001286313">
    <property type="component" value="Unassembled WGS sequence"/>
</dbReference>
<protein>
    <submittedName>
        <fullName evidence="1">Uncharacterized protein</fullName>
    </submittedName>
</protein>
<evidence type="ECO:0000313" key="2">
    <source>
        <dbReference type="Proteomes" id="UP001286313"/>
    </source>
</evidence>
<organism evidence="1 2">
    <name type="scientific">Petrolisthes cinctipes</name>
    <name type="common">Flat porcelain crab</name>
    <dbReference type="NCBI Taxonomy" id="88211"/>
    <lineage>
        <taxon>Eukaryota</taxon>
        <taxon>Metazoa</taxon>
        <taxon>Ecdysozoa</taxon>
        <taxon>Arthropoda</taxon>
        <taxon>Crustacea</taxon>
        <taxon>Multicrustacea</taxon>
        <taxon>Malacostraca</taxon>
        <taxon>Eumalacostraca</taxon>
        <taxon>Eucarida</taxon>
        <taxon>Decapoda</taxon>
        <taxon>Pleocyemata</taxon>
        <taxon>Anomura</taxon>
        <taxon>Galatheoidea</taxon>
        <taxon>Porcellanidae</taxon>
        <taxon>Petrolisthes</taxon>
    </lineage>
</organism>
<evidence type="ECO:0000313" key="1">
    <source>
        <dbReference type="EMBL" id="KAK3879792.1"/>
    </source>
</evidence>
<proteinExistence type="predicted"/>